<keyword evidence="18" id="KW-1185">Reference proteome</keyword>
<feature type="domain" description="LysM" evidence="15">
    <location>
        <begin position="306"/>
        <end position="351"/>
    </location>
</feature>
<dbReference type="Gene3D" id="3.20.20.80">
    <property type="entry name" value="Glycosidases"/>
    <property type="match status" value="1"/>
</dbReference>
<comment type="subcellular location">
    <subcellularLocation>
        <location evidence="2">Secreted</location>
    </subcellularLocation>
</comment>
<feature type="domain" description="LysM" evidence="15">
    <location>
        <begin position="370"/>
        <end position="418"/>
    </location>
</feature>
<dbReference type="SUPFAM" id="SSF57016">
    <property type="entry name" value="Plant lectins/antimicrobial peptides"/>
    <property type="match status" value="1"/>
</dbReference>
<name>A0A9P9BP24_9PEZI</name>
<comment type="similarity">
    <text evidence="3">Belongs to the glycosyl hydrolase 18 family. Chitinase class V subfamily.</text>
</comment>
<dbReference type="PROSITE" id="PS01095">
    <property type="entry name" value="GH18_1"/>
    <property type="match status" value="1"/>
</dbReference>
<keyword evidence="8" id="KW-0146">Chitin degradation</keyword>
<organism evidence="17 18">
    <name type="scientific">Microdochium trichocladiopsis</name>
    <dbReference type="NCBI Taxonomy" id="1682393"/>
    <lineage>
        <taxon>Eukaryota</taxon>
        <taxon>Fungi</taxon>
        <taxon>Dikarya</taxon>
        <taxon>Ascomycota</taxon>
        <taxon>Pezizomycotina</taxon>
        <taxon>Sordariomycetes</taxon>
        <taxon>Xylariomycetidae</taxon>
        <taxon>Xylariales</taxon>
        <taxon>Microdochiaceae</taxon>
        <taxon>Microdochium</taxon>
    </lineage>
</organism>
<keyword evidence="9" id="KW-0843">Virulence</keyword>
<dbReference type="InterPro" id="IPR029226">
    <property type="entry name" value="Ecp2-like"/>
</dbReference>
<dbReference type="InterPro" id="IPR018392">
    <property type="entry name" value="LysM"/>
</dbReference>
<dbReference type="CDD" id="cd00035">
    <property type="entry name" value="ChtBD1"/>
    <property type="match status" value="1"/>
</dbReference>
<proteinExistence type="inferred from homology"/>
<dbReference type="EMBL" id="JAGTJQ010000006">
    <property type="protein sequence ID" value="KAH7028812.1"/>
    <property type="molecule type" value="Genomic_DNA"/>
</dbReference>
<gene>
    <name evidence="17" type="ORF">B0I36DRAFT_410328</name>
</gene>
<dbReference type="Gene3D" id="3.10.350.10">
    <property type="entry name" value="LysM domain"/>
    <property type="match status" value="2"/>
</dbReference>
<dbReference type="InterPro" id="IPR001223">
    <property type="entry name" value="Glyco_hydro18_cat"/>
</dbReference>
<feature type="region of interest" description="Disordered" evidence="14">
    <location>
        <begin position="1329"/>
        <end position="1348"/>
    </location>
</feature>
<dbReference type="Proteomes" id="UP000756346">
    <property type="component" value="Unassembled WGS sequence"/>
</dbReference>
<dbReference type="Pfam" id="PF00704">
    <property type="entry name" value="Glyco_hydro_18"/>
    <property type="match status" value="1"/>
</dbReference>
<dbReference type="GeneID" id="70191454"/>
<evidence type="ECO:0000256" key="7">
    <source>
        <dbReference type="ARBA" id="ARBA00022801"/>
    </source>
</evidence>
<dbReference type="InterPro" id="IPR017853">
    <property type="entry name" value="GH"/>
</dbReference>
<dbReference type="PROSITE" id="PS51782">
    <property type="entry name" value="LYSM"/>
    <property type="match status" value="2"/>
</dbReference>
<evidence type="ECO:0000256" key="12">
    <source>
        <dbReference type="ARBA" id="ARBA00023326"/>
    </source>
</evidence>
<dbReference type="PANTHER" id="PTHR47700:SF1">
    <property type="entry name" value="CHITINASE"/>
    <property type="match status" value="1"/>
</dbReference>
<dbReference type="GO" id="GO:0006032">
    <property type="term" value="P:chitin catabolic process"/>
    <property type="evidence" value="ECO:0007669"/>
    <property type="project" value="UniProtKB-KW"/>
</dbReference>
<evidence type="ECO:0000256" key="13">
    <source>
        <dbReference type="RuleBase" id="RU000489"/>
    </source>
</evidence>
<evidence type="ECO:0000256" key="9">
    <source>
        <dbReference type="ARBA" id="ARBA00023026"/>
    </source>
</evidence>
<evidence type="ECO:0000259" key="16">
    <source>
        <dbReference type="PROSITE" id="PS51910"/>
    </source>
</evidence>
<dbReference type="SUPFAM" id="SSF54556">
    <property type="entry name" value="Chitinase insertion domain"/>
    <property type="match status" value="1"/>
</dbReference>
<feature type="domain" description="GH18" evidence="16">
    <location>
        <begin position="509"/>
        <end position="876"/>
    </location>
</feature>
<evidence type="ECO:0000256" key="8">
    <source>
        <dbReference type="ARBA" id="ARBA00023024"/>
    </source>
</evidence>
<keyword evidence="12" id="KW-0624">Polysaccharide degradation</keyword>
<comment type="caution">
    <text evidence="17">The sequence shown here is derived from an EMBL/GenBank/DDBJ whole genome shotgun (WGS) entry which is preliminary data.</text>
</comment>
<keyword evidence="6" id="KW-0147">Chitin-binding</keyword>
<dbReference type="CDD" id="cd02878">
    <property type="entry name" value="GH18_zymocin_alpha"/>
    <property type="match status" value="1"/>
</dbReference>
<accession>A0A9P9BP24</accession>
<evidence type="ECO:0000256" key="4">
    <source>
        <dbReference type="ARBA" id="ARBA00012729"/>
    </source>
</evidence>
<evidence type="ECO:0000256" key="2">
    <source>
        <dbReference type="ARBA" id="ARBA00004613"/>
    </source>
</evidence>
<dbReference type="Gene3D" id="3.30.60.10">
    <property type="entry name" value="Endochitinase-like"/>
    <property type="match status" value="1"/>
</dbReference>
<dbReference type="InterPro" id="IPR053214">
    <property type="entry name" value="LysM12-like"/>
</dbReference>
<sequence length="1467" mass="159751">MLVPAQPWLSAALGASALFARPGSAIRLSSAPSYSGREVCPDRCSDAGPNVNDWSLYPDMKKMSRCSQSLFFRFSLDDPVDDNIAGTHHIKACSSYGPDFTTMPKEDLDLMAVEESQDVNFEVGWWESAYNGAAGGQRSLLKQARTYLDAGHGSYADRPFTLFGQSGQATMGLYIGHGLLNKGISTSALKSLEDKLITWNVTTPAMAMQLCEPDYGSAHTFGIMMASNGTFSQIQDAMKTWYNGSCLSFASGFTDTVAGEAQLTMPLLASSILPSNNGTNSTGIFNSTLPARMLSGRDIHARADCRTVQVESGDSCGVLATKCAITPAEFTKINPASDFCAKLMPKQHVCCTTGTMPNFAPKPKPDGSCFDYEVIENDNCDNLAAEYSLTRQDLEDFNKKTWGWNGCKLLFTGTKMCLSKGSPPFPAVIPNAACGPQKPDTEPPTDGTNIADLNPCPLNACCNIWGQCGITRDFCVDTNTGAPGTAEPGTYGCISNCGTDVVKGDGAGDIRIGYFEGYALGRQCLYQDASQIDAAAYTHLHFGFGLLSPTFEVEVGDILSTYQFAQFKRVKGPKKILSFGGWDFSTFPDTYWIFREAVTPANRNKVAQNIANFIIKHELDGVDIDWEYPGAPDMPNIPPGGKDEGVNYLKFLTILKGMLPGKTVSIAAPSSFWYLKQYPIKEIGKVVDYIVYMTYDLHGQWDTDNEHSQEGCELGNCLRSQVNLTETKQSLAMITKAGVPGRKVIVGVTSYGRSFKMAQPGCWGPDCFYLGSPVESFAKKGVCTGTAGYIADAEIDEIRTDKRRAGRVTASFVDASSNSDVLVYDDTEWVAYMSPATKRTRASLYAAWGMGGTTDWATDLQQYHDVPKPATSWAQFKQMALSGQDPKADLSRDDEWVKLDCSHELVRDESFKDVGTLWKGLNADAAWKDIKRIWKDNDEPAGLNFIESVKGNLKIEAGGSSCNRIVGDNCNTDGCSKGMDGQYSGPAAMLIWNSLVTIRDMHKAFYDALYQNAATFATSLRDLENIFAPIPPEQDNTWLLLLLDLVTLGTLAAAGPFFNNFLKQLPKFAGTLGDNLKDTTMTLVGQSTTIAKDVLPSPKEHDWKVEDQDKFSNYMGQVIDGWTNATSLALGELMSGKPKALERLDKALAGGNLYPKAVEATGDDNELMRNIRKSFFGYAIPALWHASAAYPFIIDSGYGCDARNPISDYVDEETQEKTGWCDKGTNRLYYLVSPEGEAYDCGDGGCLKRKFSAPKGVDSLGDRFGGLTKDDIIKGSVRTYRHSGDKNNGGLNFANTDDPTTISDLLAVDVTTPGFIRLPVCSPERAFQSWDTSPKKGASPNYPCDNPPGRDYCRDSTFEDQTSGASPLASDCRQIIRNIEGDGKTSWTIQVAGLRQREIVKYGGCALGVEATVANGNVDFEVGGQDVIDLLNDAIKKFENRDGKIGAKGTMKCNGNIKDQNVKWGIY</sequence>
<keyword evidence="11 13" id="KW-0326">Glycosidase</keyword>
<evidence type="ECO:0000256" key="6">
    <source>
        <dbReference type="ARBA" id="ARBA00022669"/>
    </source>
</evidence>
<keyword evidence="10" id="KW-0119">Carbohydrate metabolism</keyword>
<evidence type="ECO:0000259" key="15">
    <source>
        <dbReference type="PROSITE" id="PS51782"/>
    </source>
</evidence>
<evidence type="ECO:0000313" key="18">
    <source>
        <dbReference type="Proteomes" id="UP000756346"/>
    </source>
</evidence>
<evidence type="ECO:0000256" key="11">
    <source>
        <dbReference type="ARBA" id="ARBA00023295"/>
    </source>
</evidence>
<dbReference type="GO" id="GO:0008061">
    <property type="term" value="F:chitin binding"/>
    <property type="evidence" value="ECO:0007669"/>
    <property type="project" value="UniProtKB-KW"/>
</dbReference>
<keyword evidence="5" id="KW-0964">Secreted</keyword>
<reference evidence="17" key="1">
    <citation type="journal article" date="2021" name="Nat. Commun.">
        <title>Genetic determinants of endophytism in the Arabidopsis root mycobiome.</title>
        <authorList>
            <person name="Mesny F."/>
            <person name="Miyauchi S."/>
            <person name="Thiergart T."/>
            <person name="Pickel B."/>
            <person name="Atanasova L."/>
            <person name="Karlsson M."/>
            <person name="Huettel B."/>
            <person name="Barry K.W."/>
            <person name="Haridas S."/>
            <person name="Chen C."/>
            <person name="Bauer D."/>
            <person name="Andreopoulos W."/>
            <person name="Pangilinan J."/>
            <person name="LaButti K."/>
            <person name="Riley R."/>
            <person name="Lipzen A."/>
            <person name="Clum A."/>
            <person name="Drula E."/>
            <person name="Henrissat B."/>
            <person name="Kohler A."/>
            <person name="Grigoriev I.V."/>
            <person name="Martin F.M."/>
            <person name="Hacquard S."/>
        </authorList>
    </citation>
    <scope>NUCLEOTIDE SEQUENCE</scope>
    <source>
        <strain evidence="17">MPI-CAGE-CH-0230</strain>
    </source>
</reference>
<evidence type="ECO:0000256" key="5">
    <source>
        <dbReference type="ARBA" id="ARBA00022525"/>
    </source>
</evidence>
<dbReference type="PANTHER" id="PTHR47700">
    <property type="entry name" value="V CHITINASE, PUTATIVE (AFU_ORTHOLOGUE AFUA_6G13720)-RELATED"/>
    <property type="match status" value="1"/>
</dbReference>
<dbReference type="InterPro" id="IPR029070">
    <property type="entry name" value="Chitinase_insertion_sf"/>
</dbReference>
<evidence type="ECO:0000313" key="17">
    <source>
        <dbReference type="EMBL" id="KAH7028812.1"/>
    </source>
</evidence>
<protein>
    <recommendedName>
        <fullName evidence="4">chitinase</fullName>
        <ecNumber evidence="4">3.2.1.14</ecNumber>
    </recommendedName>
</protein>
<dbReference type="GO" id="GO:0000272">
    <property type="term" value="P:polysaccharide catabolic process"/>
    <property type="evidence" value="ECO:0007669"/>
    <property type="project" value="UniProtKB-KW"/>
</dbReference>
<dbReference type="EC" id="3.2.1.14" evidence="4"/>
<dbReference type="SUPFAM" id="SSF51445">
    <property type="entry name" value="(Trans)glycosidases"/>
    <property type="match status" value="1"/>
</dbReference>
<dbReference type="InterPro" id="IPR036861">
    <property type="entry name" value="Endochitinase-like_sf"/>
</dbReference>
<dbReference type="InterPro" id="IPR001579">
    <property type="entry name" value="Glyco_hydro_18_chit_AS"/>
</dbReference>
<keyword evidence="7 13" id="KW-0378">Hydrolase</keyword>
<dbReference type="RefSeq" id="XP_046011100.1">
    <property type="nucleotide sequence ID" value="XM_046161908.1"/>
</dbReference>
<dbReference type="PROSITE" id="PS51910">
    <property type="entry name" value="GH18_2"/>
    <property type="match status" value="1"/>
</dbReference>
<dbReference type="GO" id="GO:0008843">
    <property type="term" value="F:endochitinase activity"/>
    <property type="evidence" value="ECO:0007669"/>
    <property type="project" value="UniProtKB-EC"/>
</dbReference>
<dbReference type="SMART" id="SM00636">
    <property type="entry name" value="Glyco_18"/>
    <property type="match status" value="1"/>
</dbReference>
<evidence type="ECO:0000256" key="14">
    <source>
        <dbReference type="SAM" id="MobiDB-lite"/>
    </source>
</evidence>
<dbReference type="SMART" id="SM00257">
    <property type="entry name" value="LysM"/>
    <property type="match status" value="2"/>
</dbReference>
<dbReference type="GO" id="GO:0005576">
    <property type="term" value="C:extracellular region"/>
    <property type="evidence" value="ECO:0007669"/>
    <property type="project" value="UniProtKB-SubCell"/>
</dbReference>
<dbReference type="InterPro" id="IPR036779">
    <property type="entry name" value="LysM_dom_sf"/>
</dbReference>
<dbReference type="Gene3D" id="3.10.50.10">
    <property type="match status" value="1"/>
</dbReference>
<evidence type="ECO:0000256" key="1">
    <source>
        <dbReference type="ARBA" id="ARBA00000822"/>
    </source>
</evidence>
<dbReference type="Pfam" id="PF14856">
    <property type="entry name" value="Hce2"/>
    <property type="match status" value="1"/>
</dbReference>
<evidence type="ECO:0000256" key="10">
    <source>
        <dbReference type="ARBA" id="ARBA00023277"/>
    </source>
</evidence>
<dbReference type="InterPro" id="IPR011583">
    <property type="entry name" value="Chitinase_II/V-like_cat"/>
</dbReference>
<dbReference type="OrthoDB" id="73875at2759"/>
<evidence type="ECO:0000256" key="3">
    <source>
        <dbReference type="ARBA" id="ARBA00008682"/>
    </source>
</evidence>
<comment type="catalytic activity">
    <reaction evidence="1">
        <text>Random endo-hydrolysis of N-acetyl-beta-D-glucosaminide (1-&gt;4)-beta-linkages in chitin and chitodextrins.</text>
        <dbReference type="EC" id="3.2.1.14"/>
    </reaction>
</comment>